<feature type="transmembrane region" description="Helical" evidence="1">
    <location>
        <begin position="353"/>
        <end position="371"/>
    </location>
</feature>
<feature type="transmembrane region" description="Helical" evidence="1">
    <location>
        <begin position="423"/>
        <end position="441"/>
    </location>
</feature>
<feature type="transmembrane region" description="Helical" evidence="1">
    <location>
        <begin position="153"/>
        <end position="174"/>
    </location>
</feature>
<organism evidence="3 4">
    <name type="scientific">Desulfobaculum bizertense DSM 18034</name>
    <dbReference type="NCBI Taxonomy" id="1121442"/>
    <lineage>
        <taxon>Bacteria</taxon>
        <taxon>Pseudomonadati</taxon>
        <taxon>Thermodesulfobacteriota</taxon>
        <taxon>Desulfovibrionia</taxon>
        <taxon>Desulfovibrionales</taxon>
        <taxon>Desulfovibrionaceae</taxon>
        <taxon>Desulfobaculum</taxon>
    </lineage>
</organism>
<feature type="transmembrane region" description="Helical" evidence="1">
    <location>
        <begin position="227"/>
        <end position="246"/>
    </location>
</feature>
<evidence type="ECO:0000256" key="1">
    <source>
        <dbReference type="SAM" id="Phobius"/>
    </source>
</evidence>
<sequence length="721" mass="78319">MYAPRQLDFQISKKEIHTRMAAHHSDRRTQREPDTIRGVEYAQRLAEAEHGLQSDAYGVTGKLTLGIAILWSLFQLSIASWLIVDTIYIRAIHLAFAIILVYLNIPTFKFEPNWRPDLRFFLAMHRVTILDYILGIFAALSALYIFLDYEGIALRSGMPTIRDLIFGLMLVILLLEATRRVIGPALPIIALFFISYGFLGPYMPDVIAFKGVSLNRFIGQMTMSSEGIYGIPLDVSATIVFLFVLFGTMLEKAGAGNFFIRLALCLLGGFKGGPAKAAILGSGLTGMVSGSSIANIVTTGTFTIPLMKKVGYPATKAGAIEVAASTDGQLAPPIMGAAAFIIAEYVNVPYIEVVKAAAVPAFASYAALLFISHIEASKLGLRGIPRKELPPLIPTLMSGLHYMLPLGMLLYELIALRHSPEMAAFRAIMVLMLIMLVQHPIKAKMNGERIRPALVQGLKDIFISLSDGARNMAGVAMATAAAGIIVGIVALGLGGLITSIIDQLSGGNIWLMLFITAGASLLIGMGLPTTATYIVMASLTAPAIVELGMMQGFMVPLMAAHLFCFYFGILADDTPPVGLAAYAAAAIAEAPPIKTGIQGFMYDIRTAILPFMFIFNHDLILHNVNSWPQGLLIFAMACVGNFAFASATQGWFIAKNKTWEIPLLLAVTLFCMRPDLIASWIGIPHDMRYWVYPLGLLIWGLIWLIQRPRAKRAELSNAAAA</sequence>
<evidence type="ECO:0000313" key="3">
    <source>
        <dbReference type="EMBL" id="SKA73768.1"/>
    </source>
</evidence>
<evidence type="ECO:0000313" key="4">
    <source>
        <dbReference type="Proteomes" id="UP000189733"/>
    </source>
</evidence>
<feature type="transmembrane region" description="Helical" evidence="1">
    <location>
        <begin position="129"/>
        <end position="147"/>
    </location>
</feature>
<feature type="transmembrane region" description="Helical" evidence="1">
    <location>
        <begin position="631"/>
        <end position="654"/>
    </location>
</feature>
<dbReference type="AlphaFoldDB" id="A0A1T4W9Q0"/>
<keyword evidence="4" id="KW-1185">Reference proteome</keyword>
<dbReference type="NCBIfam" id="TIGR02123">
    <property type="entry name" value="TRAP_fused"/>
    <property type="match status" value="1"/>
</dbReference>
<feature type="transmembrane region" description="Helical" evidence="1">
    <location>
        <begin position="509"/>
        <end position="535"/>
    </location>
</feature>
<feature type="transmembrane region" description="Helical" evidence="1">
    <location>
        <begin position="547"/>
        <end position="569"/>
    </location>
</feature>
<feature type="transmembrane region" description="Helical" evidence="1">
    <location>
        <begin position="661"/>
        <end position="683"/>
    </location>
</feature>
<dbReference type="InterPro" id="IPR010656">
    <property type="entry name" value="DctM"/>
</dbReference>
<dbReference type="Pfam" id="PF06808">
    <property type="entry name" value="DctM"/>
    <property type="match status" value="1"/>
</dbReference>
<feature type="transmembrane region" description="Helical" evidence="1">
    <location>
        <begin position="63"/>
        <end position="83"/>
    </location>
</feature>
<gene>
    <name evidence="3" type="ORF">SAMN02745702_01914</name>
</gene>
<dbReference type="PANTHER" id="PTHR43849:SF2">
    <property type="entry name" value="BLL3936 PROTEIN"/>
    <property type="match status" value="1"/>
</dbReference>
<dbReference type="InterPro" id="IPR011853">
    <property type="entry name" value="TRAP_DctM-Dct_fused"/>
</dbReference>
<feature type="transmembrane region" description="Helical" evidence="1">
    <location>
        <begin position="258"/>
        <end position="279"/>
    </location>
</feature>
<accession>A0A1T4W9Q0</accession>
<dbReference type="Pfam" id="PF11874">
    <property type="entry name" value="DUF3394"/>
    <property type="match status" value="1"/>
</dbReference>
<feature type="domain" description="TRAP C4-dicarboxylate transport system permease DctM subunit" evidence="2">
    <location>
        <begin position="170"/>
        <end position="624"/>
    </location>
</feature>
<name>A0A1T4W9Q0_9BACT</name>
<dbReference type="EMBL" id="FUYA01000005">
    <property type="protein sequence ID" value="SKA73768.1"/>
    <property type="molecule type" value="Genomic_DNA"/>
</dbReference>
<dbReference type="STRING" id="1121442.SAMN02745702_01914"/>
<feature type="transmembrane region" description="Helical" evidence="1">
    <location>
        <begin position="89"/>
        <end position="108"/>
    </location>
</feature>
<keyword evidence="1" id="KW-1133">Transmembrane helix</keyword>
<feature type="transmembrane region" description="Helical" evidence="1">
    <location>
        <begin position="181"/>
        <end position="199"/>
    </location>
</feature>
<dbReference type="Proteomes" id="UP000189733">
    <property type="component" value="Unassembled WGS sequence"/>
</dbReference>
<reference evidence="3 4" key="1">
    <citation type="submission" date="2017-02" db="EMBL/GenBank/DDBJ databases">
        <authorList>
            <person name="Peterson S.W."/>
        </authorList>
    </citation>
    <scope>NUCLEOTIDE SEQUENCE [LARGE SCALE GENOMIC DNA]</scope>
    <source>
        <strain evidence="3 4">DSM 18034</strain>
    </source>
</reference>
<dbReference type="PANTHER" id="PTHR43849">
    <property type="entry name" value="BLL3936 PROTEIN"/>
    <property type="match status" value="1"/>
</dbReference>
<feature type="transmembrane region" description="Helical" evidence="1">
    <location>
        <begin position="392"/>
        <end position="411"/>
    </location>
</feature>
<feature type="transmembrane region" description="Helical" evidence="1">
    <location>
        <begin position="689"/>
        <end position="705"/>
    </location>
</feature>
<proteinExistence type="predicted"/>
<evidence type="ECO:0000259" key="2">
    <source>
        <dbReference type="Pfam" id="PF06808"/>
    </source>
</evidence>
<keyword evidence="1" id="KW-0472">Membrane</keyword>
<feature type="transmembrane region" description="Helical" evidence="1">
    <location>
        <begin position="475"/>
        <end position="497"/>
    </location>
</feature>
<protein>
    <submittedName>
        <fullName evidence="3">TRAP transporter, 4TM/12TM fusion protein</fullName>
    </submittedName>
</protein>
<keyword evidence="1" id="KW-0812">Transmembrane</keyword>
<dbReference type="InterPro" id="IPR021814">
    <property type="entry name" value="DUF3394"/>
</dbReference>